<evidence type="ECO:0000259" key="2">
    <source>
        <dbReference type="SMART" id="SM00470"/>
    </source>
</evidence>
<reference evidence="3" key="1">
    <citation type="submission" date="2021-03" db="EMBL/GenBank/DDBJ databases">
        <title>Leucobacter chromiisoli sp. nov., isolated from chromium-containing soil of chemical plant.</title>
        <authorList>
            <person name="Xu Z."/>
        </authorList>
    </citation>
    <scope>NUCLEOTIDE SEQUENCE</scope>
    <source>
        <strain evidence="3">A2</strain>
    </source>
</reference>
<accession>A0A939LYU1</accession>
<proteinExistence type="predicted"/>
<dbReference type="Pfam" id="PF02195">
    <property type="entry name" value="ParB_N"/>
    <property type="match status" value="1"/>
</dbReference>
<evidence type="ECO:0000313" key="4">
    <source>
        <dbReference type="Proteomes" id="UP000664398"/>
    </source>
</evidence>
<dbReference type="InterPro" id="IPR003115">
    <property type="entry name" value="ParB_N"/>
</dbReference>
<dbReference type="InterPro" id="IPR036086">
    <property type="entry name" value="ParB/Sulfiredoxin_sf"/>
</dbReference>
<dbReference type="EMBL" id="JAGDYL010000013">
    <property type="protein sequence ID" value="MBO1805438.1"/>
    <property type="molecule type" value="Genomic_DNA"/>
</dbReference>
<feature type="region of interest" description="Disordered" evidence="1">
    <location>
        <begin position="130"/>
        <end position="151"/>
    </location>
</feature>
<evidence type="ECO:0000313" key="3">
    <source>
        <dbReference type="EMBL" id="MBO1805438.1"/>
    </source>
</evidence>
<organism evidence="3 4">
    <name type="scientific">Leucobacter ruminantium</name>
    <dbReference type="NCBI Taxonomy" id="1289170"/>
    <lineage>
        <taxon>Bacteria</taxon>
        <taxon>Bacillati</taxon>
        <taxon>Actinomycetota</taxon>
        <taxon>Actinomycetes</taxon>
        <taxon>Micrococcales</taxon>
        <taxon>Microbacteriaceae</taxon>
        <taxon>Leucobacter</taxon>
    </lineage>
</organism>
<comment type="caution">
    <text evidence="3">The sequence shown here is derived from an EMBL/GenBank/DDBJ whole genome shotgun (WGS) entry which is preliminary data.</text>
</comment>
<protein>
    <submittedName>
        <fullName evidence="3">ParB N-terminal domain-containing protein</fullName>
    </submittedName>
</protein>
<gene>
    <name evidence="3" type="ORF">J4H91_08920</name>
</gene>
<dbReference type="Proteomes" id="UP000664398">
    <property type="component" value="Unassembled WGS sequence"/>
</dbReference>
<name>A0A939LYU1_9MICO</name>
<sequence>MSGEYGLQLDRALDSLRIPDRFRTDFGDLGPLMQSMRERGLLQPPTITPEGIVLIGGRRVAAARELGWRTISVWVRSGLSDRVGRLLAEHDDHITHKPLNLIEEAALYRELKTVFAEAAALRQRASRFGRLDEENGGTSGAEESSPPGDLPLLNEAGRAREQAARLVTGRAAFQKLDQVCRIEDIANDQQASESLRSQARDEIELMRNGAAAYPSHLRMNAALTLDQLDRIAANPAEPEEVRDQARKEAARVRDSDAKAVEMERIAKAALQRVQAGSKRKSKPAKPVLLLENAGAPVLYSTLAFRQIWSELDAWWEHYDLAKLARELSEEELGQFLRIVDGTVRFADELRAARADAA</sequence>
<dbReference type="AlphaFoldDB" id="A0A939LYU1"/>
<dbReference type="Gene3D" id="3.90.1530.30">
    <property type="match status" value="1"/>
</dbReference>
<keyword evidence="4" id="KW-1185">Reference proteome</keyword>
<dbReference type="SMART" id="SM00470">
    <property type="entry name" value="ParB"/>
    <property type="match status" value="1"/>
</dbReference>
<feature type="domain" description="ParB-like N-terminal" evidence="2">
    <location>
        <begin position="9"/>
        <end position="89"/>
    </location>
</feature>
<evidence type="ECO:0000256" key="1">
    <source>
        <dbReference type="SAM" id="MobiDB-lite"/>
    </source>
</evidence>
<dbReference type="SUPFAM" id="SSF110849">
    <property type="entry name" value="ParB/Sulfiredoxin"/>
    <property type="match status" value="1"/>
</dbReference>